<dbReference type="InParanoid" id="A0A2K1LAX0"/>
<dbReference type="InterPro" id="IPR004360">
    <property type="entry name" value="Glyas_Fos-R_dOase_dom"/>
</dbReference>
<reference evidence="2 4" key="1">
    <citation type="journal article" date="2008" name="Science">
        <title>The Physcomitrella genome reveals evolutionary insights into the conquest of land by plants.</title>
        <authorList>
            <person name="Rensing S."/>
            <person name="Lang D."/>
            <person name="Zimmer A."/>
            <person name="Terry A."/>
            <person name="Salamov A."/>
            <person name="Shapiro H."/>
            <person name="Nishiyama T."/>
            <person name="Perroud P.-F."/>
            <person name="Lindquist E."/>
            <person name="Kamisugi Y."/>
            <person name="Tanahashi T."/>
            <person name="Sakakibara K."/>
            <person name="Fujita T."/>
            <person name="Oishi K."/>
            <person name="Shin-I T."/>
            <person name="Kuroki Y."/>
            <person name="Toyoda A."/>
            <person name="Suzuki Y."/>
            <person name="Hashimoto A."/>
            <person name="Yamaguchi K."/>
            <person name="Sugano A."/>
            <person name="Kohara Y."/>
            <person name="Fujiyama A."/>
            <person name="Anterola A."/>
            <person name="Aoki S."/>
            <person name="Ashton N."/>
            <person name="Barbazuk W.B."/>
            <person name="Barker E."/>
            <person name="Bennetzen J."/>
            <person name="Bezanilla M."/>
            <person name="Blankenship R."/>
            <person name="Cho S.H."/>
            <person name="Dutcher S."/>
            <person name="Estelle M."/>
            <person name="Fawcett J.A."/>
            <person name="Gundlach H."/>
            <person name="Hanada K."/>
            <person name="Heyl A."/>
            <person name="Hicks K.A."/>
            <person name="Hugh J."/>
            <person name="Lohr M."/>
            <person name="Mayer K."/>
            <person name="Melkozernov A."/>
            <person name="Murata T."/>
            <person name="Nelson D."/>
            <person name="Pils B."/>
            <person name="Prigge M."/>
            <person name="Reiss B."/>
            <person name="Renner T."/>
            <person name="Rombauts S."/>
            <person name="Rushton P."/>
            <person name="Sanderfoot A."/>
            <person name="Schween G."/>
            <person name="Shiu S.-H."/>
            <person name="Stueber K."/>
            <person name="Theodoulou F.L."/>
            <person name="Tu H."/>
            <person name="Van de Peer Y."/>
            <person name="Verrier P.J."/>
            <person name="Waters E."/>
            <person name="Wood A."/>
            <person name="Yang L."/>
            <person name="Cove D."/>
            <person name="Cuming A."/>
            <person name="Hasebe M."/>
            <person name="Lucas S."/>
            <person name="Mishler D.B."/>
            <person name="Reski R."/>
            <person name="Grigoriev I."/>
            <person name="Quatrano R.S."/>
            <person name="Boore J.L."/>
        </authorList>
    </citation>
    <scope>NUCLEOTIDE SEQUENCE [LARGE SCALE GENOMIC DNA]</scope>
    <source>
        <strain evidence="3 4">cv. Gransden 2004</strain>
    </source>
</reference>
<reference evidence="3" key="3">
    <citation type="submission" date="2020-12" db="UniProtKB">
        <authorList>
            <consortium name="EnsemblPlants"/>
        </authorList>
    </citation>
    <scope>IDENTIFICATION</scope>
</reference>
<dbReference type="EnsemblPlants" id="Pp3c1_34670V3.2">
    <property type="protein sequence ID" value="Pp3c1_34670V3.2"/>
    <property type="gene ID" value="Pp3c1_34670"/>
</dbReference>
<dbReference type="Gramene" id="Pp3c1_34670V3.1">
    <property type="protein sequence ID" value="Pp3c1_34670V3.1"/>
    <property type="gene ID" value="Pp3c1_34670"/>
</dbReference>
<dbReference type="EMBL" id="ABEU02000001">
    <property type="protein sequence ID" value="PNR63182.1"/>
    <property type="molecule type" value="Genomic_DNA"/>
</dbReference>
<accession>A0A2K1LAX0</accession>
<dbReference type="Pfam" id="PF00903">
    <property type="entry name" value="Glyoxalase"/>
    <property type="match status" value="1"/>
</dbReference>
<dbReference type="Proteomes" id="UP000006727">
    <property type="component" value="Chromosome 1"/>
</dbReference>
<dbReference type="EnsemblPlants" id="Pp3c1_34670V3.1">
    <property type="protein sequence ID" value="Pp3c1_34670V3.1"/>
    <property type="gene ID" value="Pp3c1_34670"/>
</dbReference>
<evidence type="ECO:0000313" key="4">
    <source>
        <dbReference type="Proteomes" id="UP000006727"/>
    </source>
</evidence>
<dbReference type="PANTHER" id="PTHR10374">
    <property type="entry name" value="LACTOYLGLUTATHIONE LYASE GLYOXALASE I"/>
    <property type="match status" value="1"/>
</dbReference>
<reference evidence="2 4" key="2">
    <citation type="journal article" date="2018" name="Plant J.">
        <title>The Physcomitrella patens chromosome-scale assembly reveals moss genome structure and evolution.</title>
        <authorList>
            <person name="Lang D."/>
            <person name="Ullrich K.K."/>
            <person name="Murat F."/>
            <person name="Fuchs J."/>
            <person name="Jenkins J."/>
            <person name="Haas F.B."/>
            <person name="Piednoel M."/>
            <person name="Gundlach H."/>
            <person name="Van Bel M."/>
            <person name="Meyberg R."/>
            <person name="Vives C."/>
            <person name="Morata J."/>
            <person name="Symeonidi A."/>
            <person name="Hiss M."/>
            <person name="Muchero W."/>
            <person name="Kamisugi Y."/>
            <person name="Saleh O."/>
            <person name="Blanc G."/>
            <person name="Decker E.L."/>
            <person name="van Gessel N."/>
            <person name="Grimwood J."/>
            <person name="Hayes R.D."/>
            <person name="Graham S.W."/>
            <person name="Gunter L.E."/>
            <person name="McDaniel S.F."/>
            <person name="Hoernstein S.N.W."/>
            <person name="Larsson A."/>
            <person name="Li F.W."/>
            <person name="Perroud P.F."/>
            <person name="Phillips J."/>
            <person name="Ranjan P."/>
            <person name="Rokshar D.S."/>
            <person name="Rothfels C.J."/>
            <person name="Schneider L."/>
            <person name="Shu S."/>
            <person name="Stevenson D.W."/>
            <person name="Thummler F."/>
            <person name="Tillich M."/>
            <person name="Villarreal Aguilar J.C."/>
            <person name="Widiez T."/>
            <person name="Wong G.K."/>
            <person name="Wymore A."/>
            <person name="Zhang Y."/>
            <person name="Zimmer A.D."/>
            <person name="Quatrano R.S."/>
            <person name="Mayer K.F.X."/>
            <person name="Goodstein D."/>
            <person name="Casacuberta J.M."/>
            <person name="Vandepoele K."/>
            <person name="Reski R."/>
            <person name="Cuming A.C."/>
            <person name="Tuskan G.A."/>
            <person name="Maumus F."/>
            <person name="Salse J."/>
            <person name="Schmutz J."/>
            <person name="Rensing S.A."/>
        </authorList>
    </citation>
    <scope>NUCLEOTIDE SEQUENCE [LARGE SCALE GENOMIC DNA]</scope>
    <source>
        <strain evidence="3 4">cv. Gransden 2004</strain>
    </source>
</reference>
<name>A0A2K1LAX0_PHYPA</name>
<keyword evidence="4" id="KW-1185">Reference proteome</keyword>
<dbReference type="STRING" id="3218.A0A2K1LAX0"/>
<gene>
    <name evidence="2" type="ORF">PHYPA_001607</name>
</gene>
<feature type="domain" description="Glyoxalase/fosfomycin resistance/dioxygenase" evidence="1">
    <location>
        <begin position="33"/>
        <end position="119"/>
    </location>
</feature>
<dbReference type="Gramene" id="Pp3c1_34670V3.2">
    <property type="protein sequence ID" value="Pp3c1_34670V3.2"/>
    <property type="gene ID" value="Pp3c1_34670"/>
</dbReference>
<dbReference type="PANTHER" id="PTHR10374:SF30">
    <property type="entry name" value="LACTOYLGLUTATHIONE LYASE"/>
    <property type="match status" value="1"/>
</dbReference>
<sequence>MDMEPKGEIAESIARNPGYCDTPDIDYTKGYSLQQTMYRIRDPKESLYFYSSVLGMTLIKRVDFPMAEFSMYYMGYVKDPAAILLDPMERTAYLSNCHATLELAHNWGSEHDPDYTGYHQDFKGFDEDFTWSTTGKWNKKGCFGG</sequence>
<proteinExistence type="predicted"/>
<evidence type="ECO:0000313" key="3">
    <source>
        <dbReference type="EnsemblPlants" id="Pp3c1_34670V3.1"/>
    </source>
</evidence>
<evidence type="ECO:0000313" key="2">
    <source>
        <dbReference type="EMBL" id="PNR63182.1"/>
    </source>
</evidence>
<dbReference type="SUPFAM" id="SSF54593">
    <property type="entry name" value="Glyoxalase/Bleomycin resistance protein/Dihydroxybiphenyl dioxygenase"/>
    <property type="match status" value="1"/>
</dbReference>
<protein>
    <recommendedName>
        <fullName evidence="1">Glyoxalase/fosfomycin resistance/dioxygenase domain-containing protein</fullName>
    </recommendedName>
</protein>
<dbReference type="PaxDb" id="3218-PP1S28_283V6.1"/>
<organism evidence="2">
    <name type="scientific">Physcomitrium patens</name>
    <name type="common">Spreading-leaved earth moss</name>
    <name type="synonym">Physcomitrella patens</name>
    <dbReference type="NCBI Taxonomy" id="3218"/>
    <lineage>
        <taxon>Eukaryota</taxon>
        <taxon>Viridiplantae</taxon>
        <taxon>Streptophyta</taxon>
        <taxon>Embryophyta</taxon>
        <taxon>Bryophyta</taxon>
        <taxon>Bryophytina</taxon>
        <taxon>Bryopsida</taxon>
        <taxon>Funariidae</taxon>
        <taxon>Funariales</taxon>
        <taxon>Funariaceae</taxon>
        <taxon>Physcomitrium</taxon>
    </lineage>
</organism>
<evidence type="ECO:0000259" key="1">
    <source>
        <dbReference type="Pfam" id="PF00903"/>
    </source>
</evidence>
<dbReference type="AlphaFoldDB" id="A0A2K1LAX0"/>
<dbReference type="Gene3D" id="3.10.180.10">
    <property type="entry name" value="2,3-Dihydroxybiphenyl 1,2-Dioxygenase, domain 1"/>
    <property type="match status" value="1"/>
</dbReference>
<dbReference type="InterPro" id="IPR029068">
    <property type="entry name" value="Glyas_Bleomycin-R_OHBP_Dase"/>
</dbReference>